<dbReference type="RefSeq" id="WP_376733571.1">
    <property type="nucleotide sequence ID" value="NZ_JAYMRP010000016.1"/>
</dbReference>
<evidence type="ECO:0000313" key="2">
    <source>
        <dbReference type="Proteomes" id="UP001585080"/>
    </source>
</evidence>
<comment type="caution">
    <text evidence="1">The sequence shown here is derived from an EMBL/GenBank/DDBJ whole genome shotgun (WGS) entry which is preliminary data.</text>
</comment>
<accession>A0ABV5EDE1</accession>
<dbReference type="EMBL" id="JAYMRP010000016">
    <property type="protein sequence ID" value="MFB8774883.1"/>
    <property type="molecule type" value="Genomic_DNA"/>
</dbReference>
<name>A0ABV5EDE1_9ACTN</name>
<reference evidence="1 2" key="1">
    <citation type="submission" date="2024-01" db="EMBL/GenBank/DDBJ databases">
        <title>Genome mining of biosynthetic gene clusters to explore secondary metabolites of Streptomyces sp.</title>
        <authorList>
            <person name="Baig A."/>
            <person name="Ajitkumar Shintre N."/>
            <person name="Kumar H."/>
            <person name="Anbarasu A."/>
            <person name="Ramaiah S."/>
        </authorList>
    </citation>
    <scope>NUCLEOTIDE SEQUENCE [LARGE SCALE GENOMIC DNA]</scope>
    <source>
        <strain evidence="1 2">A57</strain>
    </source>
</reference>
<gene>
    <name evidence="1" type="ORF">VSS16_19470</name>
</gene>
<sequence>MVETGPLQQFRLGPAVVVEQLHGRQFLSRVNGPASAVVAGCDEVRL</sequence>
<evidence type="ECO:0000313" key="1">
    <source>
        <dbReference type="EMBL" id="MFB8774883.1"/>
    </source>
</evidence>
<dbReference type="Proteomes" id="UP001585080">
    <property type="component" value="Unassembled WGS sequence"/>
</dbReference>
<proteinExistence type="predicted"/>
<organism evidence="1 2">
    <name type="scientific">Streptomyces broussonetiae</name>
    <dbReference type="NCBI Taxonomy" id="2686304"/>
    <lineage>
        <taxon>Bacteria</taxon>
        <taxon>Bacillati</taxon>
        <taxon>Actinomycetota</taxon>
        <taxon>Actinomycetes</taxon>
        <taxon>Kitasatosporales</taxon>
        <taxon>Streptomycetaceae</taxon>
        <taxon>Streptomyces</taxon>
    </lineage>
</organism>
<protein>
    <submittedName>
        <fullName evidence="1">Uncharacterized protein</fullName>
    </submittedName>
</protein>
<keyword evidence="2" id="KW-1185">Reference proteome</keyword>